<feature type="non-terminal residue" evidence="1">
    <location>
        <position position="334"/>
    </location>
</feature>
<comment type="caution">
    <text evidence="1">The sequence shown here is derived from an EMBL/GenBank/DDBJ whole genome shotgun (WGS) entry which is preliminary data.</text>
</comment>
<accession>A0A7J6QC57</accession>
<organism evidence="1 2">
    <name type="scientific">Perkinsus olseni</name>
    <name type="common">Perkinsus atlanticus</name>
    <dbReference type="NCBI Taxonomy" id="32597"/>
    <lineage>
        <taxon>Eukaryota</taxon>
        <taxon>Sar</taxon>
        <taxon>Alveolata</taxon>
        <taxon>Perkinsozoa</taxon>
        <taxon>Perkinsea</taxon>
        <taxon>Perkinsida</taxon>
        <taxon>Perkinsidae</taxon>
        <taxon>Perkinsus</taxon>
    </lineage>
</organism>
<keyword evidence="2" id="KW-1185">Reference proteome</keyword>
<dbReference type="AlphaFoldDB" id="A0A7J6QC57"/>
<proteinExistence type="predicted"/>
<evidence type="ECO:0000313" key="1">
    <source>
        <dbReference type="EMBL" id="KAF4705822.1"/>
    </source>
</evidence>
<protein>
    <submittedName>
        <fullName evidence="1">Uncharacterized protein</fullName>
    </submittedName>
</protein>
<sequence length="334" mass="37046">LGYGGECSSYLAQVDATLLNTVDLTYYETLCRTCWWLESEEACASMAECAWDGAGCMYPKKDLQGVSLTSEEYHPSLIYNEIQSHAVCSRIKEEDVCLQTQSCLWSSDKMAYERRFKLVDRDKEGAFLLLSDLLLSLQCIRDIWKVMQDCCEPLQPITDRAEQCRNRSSSEVYCLTLSETSTTTILEGLTTSLPDGVDTNTTFSTTKGVQLITVPAESGNTSQAMPSRDPIDVKVMRVSQMHQALPVHPVIQDCHNPLLGVESSRRLEDPSLKLPREVSDMLVGEAFQGYITVAVDSPSISTLYNVTLKVNLSCPAVGEESVSLVDTTDHPLRV</sequence>
<feature type="non-terminal residue" evidence="1">
    <location>
        <position position="1"/>
    </location>
</feature>
<evidence type="ECO:0000313" key="2">
    <source>
        <dbReference type="Proteomes" id="UP000553632"/>
    </source>
</evidence>
<name>A0A7J6QC57_PEROL</name>
<reference evidence="1 2" key="1">
    <citation type="submission" date="2020-04" db="EMBL/GenBank/DDBJ databases">
        <title>Perkinsus olseni comparative genomics.</title>
        <authorList>
            <person name="Bogema D.R."/>
        </authorList>
    </citation>
    <scope>NUCLEOTIDE SEQUENCE [LARGE SCALE GENOMIC DNA]</scope>
    <source>
        <strain evidence="1 2">ATCC PRA-207</strain>
    </source>
</reference>
<gene>
    <name evidence="1" type="ORF">FOZ63_002424</name>
</gene>
<dbReference type="EMBL" id="JABANO010034026">
    <property type="protein sequence ID" value="KAF4705822.1"/>
    <property type="molecule type" value="Genomic_DNA"/>
</dbReference>
<dbReference type="Proteomes" id="UP000553632">
    <property type="component" value="Unassembled WGS sequence"/>
</dbReference>